<dbReference type="InterPro" id="IPR029068">
    <property type="entry name" value="Glyas_Bleomycin-R_OHBP_Dase"/>
</dbReference>
<gene>
    <name evidence="2" type="ORF">LJ725_18115</name>
</gene>
<dbReference type="SUPFAM" id="SSF54593">
    <property type="entry name" value="Glyoxalase/Bleomycin resistance protein/Dihydroxybiphenyl dioxygenase"/>
    <property type="match status" value="1"/>
</dbReference>
<protein>
    <submittedName>
        <fullName evidence="2">VOC family protein</fullName>
    </submittedName>
</protein>
<dbReference type="Gene3D" id="3.30.720.120">
    <property type="match status" value="1"/>
</dbReference>
<accession>A0ABS8KXT1</accession>
<dbReference type="InterPro" id="IPR004360">
    <property type="entry name" value="Glyas_Fos-R_dOase_dom"/>
</dbReference>
<evidence type="ECO:0000313" key="3">
    <source>
        <dbReference type="Proteomes" id="UP001198862"/>
    </source>
</evidence>
<dbReference type="EMBL" id="JAJISD010000007">
    <property type="protein sequence ID" value="MCC8430892.1"/>
    <property type="molecule type" value="Genomic_DNA"/>
</dbReference>
<dbReference type="Pfam" id="PF00903">
    <property type="entry name" value="Glyoxalase"/>
    <property type="match status" value="1"/>
</dbReference>
<dbReference type="RefSeq" id="WP_230552039.1">
    <property type="nucleotide sequence ID" value="NZ_JAJISD010000007.1"/>
</dbReference>
<dbReference type="InterPro" id="IPR037523">
    <property type="entry name" value="VOC_core"/>
</dbReference>
<name>A0ABS8KXT1_9HYPH</name>
<dbReference type="Proteomes" id="UP001198862">
    <property type="component" value="Unassembled WGS sequence"/>
</dbReference>
<evidence type="ECO:0000313" key="2">
    <source>
        <dbReference type="EMBL" id="MCC8430892.1"/>
    </source>
</evidence>
<reference evidence="2 3" key="1">
    <citation type="submission" date="2021-11" db="EMBL/GenBank/DDBJ databases">
        <authorList>
            <person name="Lee D.-H."/>
            <person name="Kim S.-B."/>
        </authorList>
    </citation>
    <scope>NUCLEOTIDE SEQUENCE [LARGE SCALE GENOMIC DNA]</scope>
    <source>
        <strain evidence="2 3">KCTC 52223</strain>
    </source>
</reference>
<dbReference type="Gene3D" id="3.30.720.110">
    <property type="match status" value="1"/>
</dbReference>
<feature type="domain" description="VOC" evidence="1">
    <location>
        <begin position="4"/>
        <end position="123"/>
    </location>
</feature>
<keyword evidence="3" id="KW-1185">Reference proteome</keyword>
<evidence type="ECO:0000259" key="1">
    <source>
        <dbReference type="PROSITE" id="PS51819"/>
    </source>
</evidence>
<sequence>MQLKEFYTVLCTDDVAGTAAFWEKHFGFRRAFEADWYIHLTSTASDKANLAILDYRHETIPAPFRKKASGVLVNFEVEDVDALYARAQAEGLRIHLALRDEPFGQRHFITEDPNGIAIDVIKPIPPSAEFAQQYAPDSLPR</sequence>
<proteinExistence type="predicted"/>
<dbReference type="PROSITE" id="PS51819">
    <property type="entry name" value="VOC"/>
    <property type="match status" value="1"/>
</dbReference>
<organism evidence="2 3">
    <name type="scientific">Reyranella aquatilis</name>
    <dbReference type="NCBI Taxonomy" id="2035356"/>
    <lineage>
        <taxon>Bacteria</taxon>
        <taxon>Pseudomonadati</taxon>
        <taxon>Pseudomonadota</taxon>
        <taxon>Alphaproteobacteria</taxon>
        <taxon>Hyphomicrobiales</taxon>
        <taxon>Reyranellaceae</taxon>
        <taxon>Reyranella</taxon>
    </lineage>
</organism>
<comment type="caution">
    <text evidence="2">The sequence shown here is derived from an EMBL/GenBank/DDBJ whole genome shotgun (WGS) entry which is preliminary data.</text>
</comment>